<dbReference type="Proteomes" id="UP000228380">
    <property type="component" value="Chromosome 8"/>
</dbReference>
<proteinExistence type="predicted"/>
<evidence type="ECO:0000313" key="2">
    <source>
        <dbReference type="Proteomes" id="UP000228380"/>
    </source>
</evidence>
<dbReference type="AlphaFoldDB" id="A0A8B7MV51"/>
<dbReference type="RefSeq" id="XP_008791874.3">
    <property type="nucleotide sequence ID" value="XM_008793652.3"/>
</dbReference>
<dbReference type="GeneID" id="103708632"/>
<dbReference type="RefSeq" id="XP_017698703.3">
    <property type="nucleotide sequence ID" value="XM_017843214.3"/>
</dbReference>
<reference evidence="3 4" key="2">
    <citation type="submission" date="2025-04" db="UniProtKB">
        <authorList>
            <consortium name="RefSeq"/>
        </authorList>
    </citation>
    <scope>IDENTIFICATION</scope>
    <source>
        <tissue evidence="3 4">Young leaves</tissue>
    </source>
</reference>
<evidence type="ECO:0000313" key="3">
    <source>
        <dbReference type="RefSeq" id="XP_008791874.3"/>
    </source>
</evidence>
<dbReference type="OrthoDB" id="1914154at2759"/>
<name>A0A8B7MV51_PHODC</name>
<dbReference type="KEGG" id="pda:103708632"/>
<evidence type="ECO:0000313" key="4">
    <source>
        <dbReference type="RefSeq" id="XP_008791875.3"/>
    </source>
</evidence>
<gene>
    <name evidence="3 4 5" type="primary">LOC103708632</name>
</gene>
<accession>A0A8B7MV51</accession>
<keyword evidence="2" id="KW-1185">Reference proteome</keyword>
<sequence>MGLKIRLKPLGQRAAAPTLFKVMQKGFGGGIPMEVKKAGEGDAVGGEDSAATGRNPKQKPPFRPAKDDTKPLLRDPILRSDPMESERAVLRLPPFPRTNSQF</sequence>
<reference evidence="2" key="1">
    <citation type="journal article" date="2019" name="Nat. Commun.">
        <title>Genome-wide association mapping of date palm fruit traits.</title>
        <authorList>
            <person name="Hazzouri K.M."/>
            <person name="Gros-Balthazard M."/>
            <person name="Flowers J.M."/>
            <person name="Copetti D."/>
            <person name="Lemansour A."/>
            <person name="Lebrun M."/>
            <person name="Masmoudi K."/>
            <person name="Ferrand S."/>
            <person name="Dhar M.I."/>
            <person name="Fresquez Z.A."/>
            <person name="Rosas U."/>
            <person name="Zhang J."/>
            <person name="Talag J."/>
            <person name="Lee S."/>
            <person name="Kudrna D."/>
            <person name="Powell R.F."/>
            <person name="Leitch I.J."/>
            <person name="Krueger R.R."/>
            <person name="Wing R.A."/>
            <person name="Amiri K.M.A."/>
            <person name="Purugganan M.D."/>
        </authorList>
    </citation>
    <scope>NUCLEOTIDE SEQUENCE [LARGE SCALE GENOMIC DNA]</scope>
    <source>
        <strain evidence="2">cv. Khalas</strain>
    </source>
</reference>
<feature type="region of interest" description="Disordered" evidence="1">
    <location>
        <begin position="33"/>
        <end position="102"/>
    </location>
</feature>
<feature type="compositionally biased region" description="Basic and acidic residues" evidence="1">
    <location>
        <begin position="64"/>
        <end position="89"/>
    </location>
</feature>
<evidence type="ECO:0000313" key="5">
    <source>
        <dbReference type="RefSeq" id="XP_017698703.3"/>
    </source>
</evidence>
<evidence type="ECO:0000256" key="1">
    <source>
        <dbReference type="SAM" id="MobiDB-lite"/>
    </source>
</evidence>
<organism evidence="2 5">
    <name type="scientific">Phoenix dactylifera</name>
    <name type="common">Date palm</name>
    <dbReference type="NCBI Taxonomy" id="42345"/>
    <lineage>
        <taxon>Eukaryota</taxon>
        <taxon>Viridiplantae</taxon>
        <taxon>Streptophyta</taxon>
        <taxon>Embryophyta</taxon>
        <taxon>Tracheophyta</taxon>
        <taxon>Spermatophyta</taxon>
        <taxon>Magnoliopsida</taxon>
        <taxon>Liliopsida</taxon>
        <taxon>Arecaceae</taxon>
        <taxon>Coryphoideae</taxon>
        <taxon>Phoeniceae</taxon>
        <taxon>Phoenix</taxon>
    </lineage>
</organism>
<dbReference type="RefSeq" id="XP_008791875.3">
    <property type="nucleotide sequence ID" value="XM_008793653.3"/>
</dbReference>
<protein>
    <submittedName>
        <fullName evidence="3 4">Uncharacterized protein LOC103708632</fullName>
    </submittedName>
</protein>
<dbReference type="PANTHER" id="PTHR37207:SF1">
    <property type="entry name" value="OS09G0446000 PROTEIN"/>
    <property type="match status" value="1"/>
</dbReference>
<dbReference type="PANTHER" id="PTHR37207">
    <property type="entry name" value="OS09G0446000 PROTEIN"/>
    <property type="match status" value="1"/>
</dbReference>